<evidence type="ECO:0000256" key="1">
    <source>
        <dbReference type="SAM" id="MobiDB-lite"/>
    </source>
</evidence>
<dbReference type="Proteomes" id="UP000516314">
    <property type="component" value="Chromosome 2"/>
</dbReference>
<proteinExistence type="predicted"/>
<organism evidence="2 3">
    <name type="scientific">Arabidopsis thaliana</name>
    <name type="common">Mouse-ear cress</name>
    <dbReference type="NCBI Taxonomy" id="3702"/>
    <lineage>
        <taxon>Eukaryota</taxon>
        <taxon>Viridiplantae</taxon>
        <taxon>Streptophyta</taxon>
        <taxon>Embryophyta</taxon>
        <taxon>Tracheophyta</taxon>
        <taxon>Spermatophyta</taxon>
        <taxon>Magnoliopsida</taxon>
        <taxon>eudicotyledons</taxon>
        <taxon>Gunneridae</taxon>
        <taxon>Pentapetalae</taxon>
        <taxon>rosids</taxon>
        <taxon>malvids</taxon>
        <taxon>Brassicales</taxon>
        <taxon>Brassicaceae</taxon>
        <taxon>Camelineae</taxon>
        <taxon>Arabidopsis</taxon>
    </lineage>
</organism>
<protein>
    <submittedName>
        <fullName evidence="2">(thale cress) hypothetical protein</fullName>
    </submittedName>
</protein>
<dbReference type="AlphaFoldDB" id="A0A7G2E9H5"/>
<dbReference type="EMBL" id="LR881467">
    <property type="protein sequence ID" value="CAD5318284.1"/>
    <property type="molecule type" value="Genomic_DNA"/>
</dbReference>
<sequence length="373" mass="42834">MWFSFLMETDEGITSMSSASCWKINNFYKTTLLKRIKKALPLEYKEVKSDPLFPHVFAIFENRLGYSARTVHILMCRQLILDENGFWRKLLKKGNNMCIKTLMDKHLSEVHRWDEVDQILAMEAIPLIGDLLGERLNNDLGATPRCSNWKGPAKVGYQNIITIESSMTTEDIVYPYISITGKYDLFDHVNFMRQGENNDVALKNLNTLIRSGFDFAGLKWEDVEIDAVETEKAKQAEDFVEDDYVEGERDIQADEKEVTDLNAGDKATSSKKRKNLDGEGAETRKMKLLCERTTMTNAFDYVEMKRYIKKRFENFFKQFGQEVGNRLEKIENDVATLKEVMTTIASLREAMTTTAGTSSIEKQPSIKTKAVVR</sequence>
<name>A0A7G2E9H5_ARATH</name>
<accession>A0A7G2E9H5</accession>
<evidence type="ECO:0000313" key="2">
    <source>
        <dbReference type="EMBL" id="CAD5318284.1"/>
    </source>
</evidence>
<reference evidence="2 3" key="1">
    <citation type="submission" date="2020-09" db="EMBL/GenBank/DDBJ databases">
        <authorList>
            <person name="Ashkenazy H."/>
        </authorList>
    </citation>
    <scope>NUCLEOTIDE SEQUENCE [LARGE SCALE GENOMIC DNA]</scope>
    <source>
        <strain evidence="3">cv. Cdm-0</strain>
    </source>
</reference>
<evidence type="ECO:0000313" key="3">
    <source>
        <dbReference type="Proteomes" id="UP000516314"/>
    </source>
</evidence>
<gene>
    <name evidence="2" type="ORF">AT9943_LOCUS6520</name>
</gene>
<feature type="region of interest" description="Disordered" evidence="1">
    <location>
        <begin position="255"/>
        <end position="279"/>
    </location>
</feature>